<organism evidence="2 3">
    <name type="scientific">Symbiodinium necroappetens</name>
    <dbReference type="NCBI Taxonomy" id="1628268"/>
    <lineage>
        <taxon>Eukaryota</taxon>
        <taxon>Sar</taxon>
        <taxon>Alveolata</taxon>
        <taxon>Dinophyceae</taxon>
        <taxon>Suessiales</taxon>
        <taxon>Symbiodiniaceae</taxon>
        <taxon>Symbiodinium</taxon>
    </lineage>
</organism>
<gene>
    <name evidence="2" type="ORF">SNEC2469_LOCUS1334</name>
</gene>
<dbReference type="Gene3D" id="3.60.10.10">
    <property type="entry name" value="Endonuclease/exonuclease/phosphatase"/>
    <property type="match status" value="1"/>
</dbReference>
<reference evidence="2" key="1">
    <citation type="submission" date="2021-02" db="EMBL/GenBank/DDBJ databases">
        <authorList>
            <person name="Dougan E. K."/>
            <person name="Rhodes N."/>
            <person name="Thang M."/>
            <person name="Chan C."/>
        </authorList>
    </citation>
    <scope>NUCLEOTIDE SEQUENCE</scope>
</reference>
<evidence type="ECO:0000259" key="1">
    <source>
        <dbReference type="Pfam" id="PF03372"/>
    </source>
</evidence>
<dbReference type="AlphaFoldDB" id="A0A812J881"/>
<feature type="domain" description="Endonuclease/exonuclease/phosphatase" evidence="1">
    <location>
        <begin position="30"/>
        <end position="236"/>
    </location>
</feature>
<evidence type="ECO:0000313" key="3">
    <source>
        <dbReference type="Proteomes" id="UP000601435"/>
    </source>
</evidence>
<evidence type="ECO:0000313" key="2">
    <source>
        <dbReference type="EMBL" id="CAE7195857.1"/>
    </source>
</evidence>
<name>A0A812J881_9DINO</name>
<dbReference type="SUPFAM" id="SSF56219">
    <property type="entry name" value="DNase I-like"/>
    <property type="match status" value="1"/>
</dbReference>
<dbReference type="Proteomes" id="UP000601435">
    <property type="component" value="Unassembled WGS sequence"/>
</dbReference>
<sequence>MSRPSATLKVMSYNLMGWSSFNANSWKGENVLGKINSWEPDLLGAQEVEKGGWGYQEVEELLMSSTGLTFAGGSQFFKPSKLEKLDQDWTALVGGYWMSMALYKHLDTGREILFYDSHWKHGYGLQQAETIANKIAADRTKHGSPPTILVGDTNQFCKGPKTEALRYLKGELQGSQGFSPVDLVDVHGEDQGRSFSDDNNPDCRVDFILASQGQWSVVQVAVDRGGMGSWGSASDHAPLIANLIPLFA</sequence>
<proteinExistence type="predicted"/>
<dbReference type="Pfam" id="PF03372">
    <property type="entry name" value="Exo_endo_phos"/>
    <property type="match status" value="1"/>
</dbReference>
<dbReference type="InterPro" id="IPR036691">
    <property type="entry name" value="Endo/exonu/phosph_ase_sf"/>
</dbReference>
<dbReference type="GO" id="GO:0003824">
    <property type="term" value="F:catalytic activity"/>
    <property type="evidence" value="ECO:0007669"/>
    <property type="project" value="InterPro"/>
</dbReference>
<accession>A0A812J881</accession>
<dbReference type="OrthoDB" id="418180at2759"/>
<keyword evidence="3" id="KW-1185">Reference proteome</keyword>
<protein>
    <recommendedName>
        <fullName evidence="1">Endonuclease/exonuclease/phosphatase domain-containing protein</fullName>
    </recommendedName>
</protein>
<dbReference type="InterPro" id="IPR005135">
    <property type="entry name" value="Endo/exonuclease/phosphatase"/>
</dbReference>
<comment type="caution">
    <text evidence="2">The sequence shown here is derived from an EMBL/GenBank/DDBJ whole genome shotgun (WGS) entry which is preliminary data.</text>
</comment>
<dbReference type="EMBL" id="CAJNJA010005675">
    <property type="protein sequence ID" value="CAE7195857.1"/>
    <property type="molecule type" value="Genomic_DNA"/>
</dbReference>